<evidence type="ECO:0000313" key="4">
    <source>
        <dbReference type="Proteomes" id="UP000322887"/>
    </source>
</evidence>
<organism evidence="3 4">
    <name type="scientific">Gimesia maris</name>
    <dbReference type="NCBI Taxonomy" id="122"/>
    <lineage>
        <taxon>Bacteria</taxon>
        <taxon>Pseudomonadati</taxon>
        <taxon>Planctomycetota</taxon>
        <taxon>Planctomycetia</taxon>
        <taxon>Planctomycetales</taxon>
        <taxon>Planctomycetaceae</taxon>
        <taxon>Gimesia</taxon>
    </lineage>
</organism>
<keyword evidence="4" id="KW-1185">Reference proteome</keyword>
<name>A0ABX5YK21_9PLAN</name>
<dbReference type="InterPro" id="IPR052932">
    <property type="entry name" value="OprB_Porin"/>
</dbReference>
<dbReference type="PANTHER" id="PTHR37944">
    <property type="entry name" value="PORIN B"/>
    <property type="match status" value="1"/>
</dbReference>
<accession>A0ABX5YK21</accession>
<dbReference type="InterPro" id="IPR007049">
    <property type="entry name" value="Carb-sel_porin_OprB"/>
</dbReference>
<dbReference type="InterPro" id="IPR038673">
    <property type="entry name" value="OprB_sf"/>
</dbReference>
<gene>
    <name evidence="3" type="ORF">GmarT_18210</name>
</gene>
<evidence type="ECO:0000256" key="2">
    <source>
        <dbReference type="RuleBase" id="RU363072"/>
    </source>
</evidence>
<sequence>MEPRDENYRKDQLFQRIPFEIFHAHRFEKKLHNLRTSLIFKSIWCSICIVSLVISTRSTFADDAIPESLPEEPRVEKPAYEQTCSSCECSGPDFWNQTTLTENLFQRRPYLAEQGITFEADVTQFYMGVASGGEEQDFRYAGHGDYVLNLDSGKLGGPQGLFVKLRAEHRFGEGITDATGAIIPVNLVADLPVADSTELYLTNVLFTQMFSESFGVFAGKMDTLDGDMNAFAHGRGKTQFSNAAFVATPIGLRTIVYSSLGTGFLIMREGEPIFTFTVINSTDTSGTSGFKELFANGASVIPELRLPTNLFGRPGHFLFGASWSSRDYAALEQDPFIVLPDIPISRKTDSWSLYWNFDQYLFVDPCDATRGWGVFGRAGIADAETNPIEWFLSFGVGGNSPISSREADTFGVGWYYSATSDRLSPFINTILGGVGDGYGVEMFYNIEVNKWFHLTADMQVIRPAHETVDTALVVGLRAVIDL</sequence>
<dbReference type="Pfam" id="PF04966">
    <property type="entry name" value="OprB"/>
    <property type="match status" value="1"/>
</dbReference>
<comment type="similarity">
    <text evidence="1 2">Belongs to the OprB family.</text>
</comment>
<protein>
    <submittedName>
        <fullName evidence="3">Carbohydrate-selective porin, OprB family</fullName>
    </submittedName>
</protein>
<evidence type="ECO:0000256" key="1">
    <source>
        <dbReference type="ARBA" id="ARBA00008769"/>
    </source>
</evidence>
<dbReference type="RefSeq" id="WP_002644769.1">
    <property type="nucleotide sequence ID" value="NZ_CP043931.1"/>
</dbReference>
<dbReference type="PANTHER" id="PTHR37944:SF1">
    <property type="entry name" value="PORIN B"/>
    <property type="match status" value="1"/>
</dbReference>
<reference evidence="3 4" key="1">
    <citation type="submission" date="2019-08" db="EMBL/GenBank/DDBJ databases">
        <title>Deep-cultivation of Planctomycetes and their phenomic and genomic characterization uncovers novel biology.</title>
        <authorList>
            <person name="Wiegand S."/>
            <person name="Jogler M."/>
            <person name="Boedeker C."/>
            <person name="Pinto D."/>
            <person name="Vollmers J."/>
            <person name="Rivas-Marin E."/>
            <person name="Kohn T."/>
            <person name="Peeters S.H."/>
            <person name="Heuer A."/>
            <person name="Rast P."/>
            <person name="Oberbeckmann S."/>
            <person name="Bunk B."/>
            <person name="Jeske O."/>
            <person name="Meyerdierks A."/>
            <person name="Storesund J.E."/>
            <person name="Kallscheuer N."/>
            <person name="Luecker S."/>
            <person name="Lage O.M."/>
            <person name="Pohl T."/>
            <person name="Merkel B.J."/>
            <person name="Hornburger P."/>
            <person name="Mueller R.-W."/>
            <person name="Bruemmer F."/>
            <person name="Labrenz M."/>
            <person name="Spormann A.M."/>
            <person name="Op den Camp H."/>
            <person name="Overmann J."/>
            <person name="Amann R."/>
            <person name="Jetten M.S.M."/>
            <person name="Mascher T."/>
            <person name="Medema M.H."/>
            <person name="Devos D.P."/>
            <person name="Kaster A.-K."/>
            <person name="Ovreas L."/>
            <person name="Rohde M."/>
            <person name="Galperin M.Y."/>
            <person name="Jogler C."/>
        </authorList>
    </citation>
    <scope>NUCLEOTIDE SEQUENCE [LARGE SCALE GENOMIC DNA]</scope>
    <source>
        <strain evidence="3 4">DSM 8797</strain>
    </source>
</reference>
<dbReference type="EMBL" id="CP042910">
    <property type="protein sequence ID" value="QEG15960.1"/>
    <property type="molecule type" value="Genomic_DNA"/>
</dbReference>
<proteinExistence type="inferred from homology"/>
<dbReference type="Gene3D" id="2.40.160.180">
    <property type="entry name" value="Carbohydrate-selective porin OprB"/>
    <property type="match status" value="1"/>
</dbReference>
<dbReference type="Proteomes" id="UP000322887">
    <property type="component" value="Chromosome"/>
</dbReference>
<evidence type="ECO:0000313" key="3">
    <source>
        <dbReference type="EMBL" id="QEG15960.1"/>
    </source>
</evidence>